<feature type="region of interest" description="Disordered" evidence="7">
    <location>
        <begin position="1"/>
        <end position="112"/>
    </location>
</feature>
<dbReference type="FunFam" id="3.40.50.300:FF:000254">
    <property type="entry name" value="U5 small nuclear ribonucleoprotein helicase"/>
    <property type="match status" value="1"/>
</dbReference>
<dbReference type="PROSITE" id="PS51194">
    <property type="entry name" value="HELICASE_CTER"/>
    <property type="match status" value="2"/>
</dbReference>
<evidence type="ECO:0000256" key="4">
    <source>
        <dbReference type="ARBA" id="ARBA00022806"/>
    </source>
</evidence>
<dbReference type="GO" id="GO:0016787">
    <property type="term" value="F:hydrolase activity"/>
    <property type="evidence" value="ECO:0007669"/>
    <property type="project" value="UniProtKB-KW"/>
</dbReference>
<dbReference type="SMART" id="SM00490">
    <property type="entry name" value="HELICc"/>
    <property type="match status" value="2"/>
</dbReference>
<dbReference type="SUPFAM" id="SSF46785">
    <property type="entry name" value="Winged helix' DNA-binding domain"/>
    <property type="match status" value="2"/>
</dbReference>
<dbReference type="Pfam" id="PF00270">
    <property type="entry name" value="DEAD"/>
    <property type="match status" value="2"/>
</dbReference>
<dbReference type="FunFam" id="3.40.50.300:FF:000102">
    <property type="entry name" value="RNA helicase, activating signal cointegrator 1"/>
    <property type="match status" value="1"/>
</dbReference>
<dbReference type="GO" id="GO:0004386">
    <property type="term" value="F:helicase activity"/>
    <property type="evidence" value="ECO:0007669"/>
    <property type="project" value="UniProtKB-KW"/>
</dbReference>
<dbReference type="PROSITE" id="PS51192">
    <property type="entry name" value="HELICASE_ATP_BIND_1"/>
    <property type="match status" value="2"/>
</dbReference>
<feature type="domain" description="Helicase C-terminal" evidence="9">
    <location>
        <begin position="746"/>
        <end position="959"/>
    </location>
</feature>
<dbReference type="InterPro" id="IPR036388">
    <property type="entry name" value="WH-like_DNA-bd_sf"/>
</dbReference>
<gene>
    <name evidence="10" type="ORF">A3770_02p13510</name>
</gene>
<organism evidence="10 11">
    <name type="scientific">Chloropicon primus</name>
    <dbReference type="NCBI Taxonomy" id="1764295"/>
    <lineage>
        <taxon>Eukaryota</taxon>
        <taxon>Viridiplantae</taxon>
        <taxon>Chlorophyta</taxon>
        <taxon>Chloropicophyceae</taxon>
        <taxon>Chloropicales</taxon>
        <taxon>Chloropicaceae</taxon>
        <taxon>Chloropicon</taxon>
    </lineage>
</organism>
<evidence type="ECO:0000256" key="5">
    <source>
        <dbReference type="ARBA" id="ARBA00022840"/>
    </source>
</evidence>
<evidence type="ECO:0000256" key="3">
    <source>
        <dbReference type="ARBA" id="ARBA00022801"/>
    </source>
</evidence>
<dbReference type="Pfam" id="PF23445">
    <property type="entry name" value="WHD_SNRNP200"/>
    <property type="match status" value="2"/>
</dbReference>
<dbReference type="CDD" id="cd18795">
    <property type="entry name" value="SF2_C_Ski2"/>
    <property type="match status" value="1"/>
</dbReference>
<dbReference type="PANTHER" id="PTHR47961:SF4">
    <property type="entry name" value="ACTIVATING SIGNAL COINTEGRATOR 1 COMPLEX SUBUNIT 3"/>
    <property type="match status" value="1"/>
</dbReference>
<evidence type="ECO:0000256" key="7">
    <source>
        <dbReference type="SAM" id="MobiDB-lite"/>
    </source>
</evidence>
<dbReference type="InterPro" id="IPR014756">
    <property type="entry name" value="Ig_E-set"/>
</dbReference>
<dbReference type="Proteomes" id="UP000316726">
    <property type="component" value="Chromosome 2"/>
</dbReference>
<dbReference type="STRING" id="1764295.A0A5B8MEF7"/>
<dbReference type="Pfam" id="PF00271">
    <property type="entry name" value="Helicase_C"/>
    <property type="match status" value="1"/>
</dbReference>
<dbReference type="PIRSF" id="PIRSF039073">
    <property type="entry name" value="BRR2"/>
    <property type="match status" value="1"/>
</dbReference>
<protein>
    <submittedName>
        <fullName evidence="10">Pre-mRNA splicing helicase BRR2</fullName>
    </submittedName>
</protein>
<accession>A0A5B8MEF7</accession>
<dbReference type="FunFam" id="1.10.150.20:FF:000004">
    <property type="entry name" value="U5 small nuclear ribonucleoprotein helicase"/>
    <property type="match status" value="1"/>
</dbReference>
<dbReference type="SUPFAM" id="SSF158702">
    <property type="entry name" value="Sec63 N-terminal domain-like"/>
    <property type="match status" value="2"/>
</dbReference>
<keyword evidence="5" id="KW-0067">ATP-binding</keyword>
<feature type="compositionally biased region" description="Low complexity" evidence="7">
    <location>
        <begin position="9"/>
        <end position="18"/>
    </location>
</feature>
<dbReference type="InterPro" id="IPR014001">
    <property type="entry name" value="Helicase_ATP-bd"/>
</dbReference>
<dbReference type="OrthoDB" id="5575at2759"/>
<dbReference type="FunFam" id="1.10.10.10:FF:000024">
    <property type="entry name" value="U5 small nuclear ribonucleoprotein helicase"/>
    <property type="match status" value="1"/>
</dbReference>
<dbReference type="InterPro" id="IPR036390">
    <property type="entry name" value="WH_DNA-bd_sf"/>
</dbReference>
<dbReference type="InterPro" id="IPR001650">
    <property type="entry name" value="Helicase_C-like"/>
</dbReference>
<dbReference type="InterPro" id="IPR027417">
    <property type="entry name" value="P-loop_NTPase"/>
</dbReference>
<evidence type="ECO:0000313" key="10">
    <source>
        <dbReference type="EMBL" id="QDZ18833.1"/>
    </source>
</evidence>
<keyword evidence="1" id="KW-0677">Repeat</keyword>
<dbReference type="FunFam" id="1.10.3380.10:FF:000001">
    <property type="entry name" value="U5 small nuclear ribonucleoprotein helicase"/>
    <property type="match status" value="1"/>
</dbReference>
<dbReference type="SUPFAM" id="SSF81296">
    <property type="entry name" value="E set domains"/>
    <property type="match status" value="1"/>
</dbReference>
<feature type="compositionally biased region" description="Acidic residues" evidence="7">
    <location>
        <begin position="237"/>
        <end position="269"/>
    </location>
</feature>
<feature type="compositionally biased region" description="Basic and acidic residues" evidence="7">
    <location>
        <begin position="62"/>
        <end position="87"/>
    </location>
</feature>
<dbReference type="GO" id="GO:0006397">
    <property type="term" value="P:mRNA processing"/>
    <property type="evidence" value="ECO:0007669"/>
    <property type="project" value="UniProtKB-ARBA"/>
</dbReference>
<dbReference type="SMART" id="SM00487">
    <property type="entry name" value="DEXDc"/>
    <property type="match status" value="2"/>
</dbReference>
<keyword evidence="3" id="KW-0378">Hydrolase</keyword>
<dbReference type="SMART" id="SM00973">
    <property type="entry name" value="Sec63"/>
    <property type="match status" value="2"/>
</dbReference>
<evidence type="ECO:0000256" key="6">
    <source>
        <dbReference type="ARBA" id="ARBA00055371"/>
    </source>
</evidence>
<dbReference type="Gene3D" id="1.10.150.20">
    <property type="entry name" value="5' to 3' exonuclease, C-terminal subdomain"/>
    <property type="match status" value="2"/>
</dbReference>
<proteinExistence type="predicted"/>
<feature type="domain" description="Helicase ATP-binding" evidence="8">
    <location>
        <begin position="1378"/>
        <end position="1555"/>
    </location>
</feature>
<evidence type="ECO:0000259" key="8">
    <source>
        <dbReference type="PROSITE" id="PS51192"/>
    </source>
</evidence>
<evidence type="ECO:0000313" key="11">
    <source>
        <dbReference type="Proteomes" id="UP000316726"/>
    </source>
</evidence>
<feature type="domain" description="Helicase ATP-binding" evidence="8">
    <location>
        <begin position="532"/>
        <end position="715"/>
    </location>
</feature>
<dbReference type="Gene3D" id="3.40.50.300">
    <property type="entry name" value="P-loop containing nucleotide triphosphate hydrolases"/>
    <property type="match status" value="4"/>
</dbReference>
<feature type="compositionally biased region" description="Low complexity" evidence="7">
    <location>
        <begin position="98"/>
        <end position="112"/>
    </location>
</feature>
<evidence type="ECO:0000256" key="2">
    <source>
        <dbReference type="ARBA" id="ARBA00022741"/>
    </source>
</evidence>
<dbReference type="GO" id="GO:0003676">
    <property type="term" value="F:nucleic acid binding"/>
    <property type="evidence" value="ECO:0007669"/>
    <property type="project" value="InterPro"/>
</dbReference>
<feature type="region of interest" description="Disordered" evidence="7">
    <location>
        <begin position="237"/>
        <end position="291"/>
    </location>
</feature>
<dbReference type="GO" id="GO:0005634">
    <property type="term" value="C:nucleus"/>
    <property type="evidence" value="ECO:0007669"/>
    <property type="project" value="TreeGrafter"/>
</dbReference>
<sequence length="2184" mass="244645">MVQQQQEDPSSSPFGSSSKPRRPDYKQYSYAQNASLVLSSSSSRHRQAKEPTGEAVSLWGKLDPKGFGDRVGHAKPEKGKVVYEARGGKRKRGGGGASSSSRTGKASSSRTAAGVLGALDHHLDGCYRPRSAETRRAYETLLSIIREDYGDQPQDVIRFAADEILASLRAKGRTDEEKRKDVAAVLGQSEDQLLSAKFTQLNALSKLLHDFGEEDNNAGAGGDPGLDENIGVAVEFEESDGDGDQGMGEGDESETESTSDMGDMGDEDAGSGGDDDVRPRRRRDTAAPSSSASLEVASIDAYWLQRTLSKALTDLSPEEAHDKSSQVLAILEDKASSERDVENDLVPIFEYAHFEVVKLLLANRWQIVWCTKLARAQREEERAEIEGEMSSEPHLAEILSLLKASKTSGKDKESEMEKRVRAEARAIRGGDDGGGEGAEFPPAHGKQYKHVDLQDIMFQHGSRLMVNKSCQLPEGSYRSSTKDYEEVYVPPLKAKPFEEEEKLVKIQDLPEWSHLAFAGMTSLNRIQSRVCPCALYSSDNMLVCAPTGAGKTNVAVLTMLHEVGLHVRPDGSLDRGKFKIVYIAPMKALVAEMVGNFQKRFEKYGLKVSELTGDMGLTRYQLENTDIIVSTPEKWDIVTRKTRNRSFTQLVKLIIIDEVHLLHDDRGPVLESVVARTIQQVESTHEMTRLVGLSATLPNYQDVAMFLRVELDKGLFVFDNSFRPCPLEQHFVGVIVRKPLQRLQLMNQLCYDKVKGDAGKHQVLVFVHSRKETVKTARFLRDQAIADDTISKLVPETSASKEILNAEVSSCKNPDLAELLPYGIGVHHAGLGRSDRTLVEDLFSDGHLQVLVSTATLAWGVNLPAHTVVIKGTEVYNPTLARWDELSQLDVMQMLGRAGRPQFDQFGVGIIITSYNELQYYLSLFNQQLPIESQFVKQLADSLNAEIVSGMVKNVSDATTWLGYTYLFIRMLRNPILYSISVDELERDPLLQQHRGNLIHSAAILLEKHGLIKYDRRNGIFQGTDLGKIASTFYVSNTTMSTYNRYLKPNVGEMELCNIFCLSEEFKNIVVREEDKLELAKLLERVPIPVKENIEDPTAKVNVLLQAFISRLPLDGYVLSADTSFVVQNAGRLMRCIFEIILRHGWAQATYKALNMCKMISRRMWLNQTPLRQFEGIPADTLRRLEQKDIPWERYYDLTPQQLGEHVRNPKLGKALHKLVHHFPRLEIAAQLLPLTRSLIKIDLTLTPDFAWEDSSHGFVESFWIIVEDSDSEMILHSETFLLRKGMSNVEHSVSFTIMMTDPIPPQYFVRVISDKWLGSETSLPISFRHLILPQKCAPPTELLDLQPLPVNELRNKELEGIYKGVSAFNPIQTQVFPQLFRSSDNVIVCAPVGSGLDVCAEFAIFEAIARNGVDALKCVYIAPYEAVVKYQLEKWQEIIQSTLGARVMALSGETALDLKILQGSNVILSTPQNWDMISRRWRHRKSVQAVNLFIVDGIHLVASPIGPCIEVITSRMRYISKQTENPLRIVGLGSTIANARDISEWIGAKSHATFNFHYSARPVPLQVELLGFDSPFHESRLESMVRPAYHKIVQKGAKTMIFVPSWKVARMATVELLTFSAAQGKEKQFLNCAEEDLQEYLQLVDDKTLAHALSSGVAYLHEGLSQEVQAMIQQLFRVGAIQVVIATASLVWSLQINADLVILMGTEKFQHHISSASDYSLADVQQMIGKANSLVDTKPCTAVVMCQTSRKAQLLKFLQEPLPAESYLDHFLHDHICAETNVKMIENKQDAVDYVTWTLYYRRLNQNPNYYNLQGTSHRHISDHLSELIENVVSDLENAKCIAVEDDMDLFVLNLGMIATHYYLKYTTIELFSSSITAKTKLKGLLQILCNASEFDNVAVSAETEDFLRPLLRRIPIAVDERLYNLQSKKVNVLLQSQFSRLQVSPEHKAEQNDTVRKAIRLLHAMVDIVSSSGWLQPALEAMEFCQLLTQGLWTKDSWLMQLPHFTKELAAKCAGEEITGVFDVLDLEDAEREDLLGMDKKQLADVVDYAEAFPDIELNYEISAKEANCEEPVQIQVLLERKSTGNPHQVRSQAFPGQKSEVWWLCVGDTETNELLAIKRVNLLQKTKSLLEFSAPSVPGKHTLTLYFMCDSYLGADQEYTFDLATSSAAGPGPSSGDAMEE</sequence>
<dbReference type="FunFam" id="3.40.50.300:FF:000062">
    <property type="entry name" value="U5 small nuclear ribonucleoprotein helicase"/>
    <property type="match status" value="1"/>
</dbReference>
<dbReference type="GO" id="GO:0005524">
    <property type="term" value="F:ATP binding"/>
    <property type="evidence" value="ECO:0007669"/>
    <property type="project" value="UniProtKB-KW"/>
</dbReference>
<dbReference type="EMBL" id="CP031035">
    <property type="protein sequence ID" value="QDZ18833.1"/>
    <property type="molecule type" value="Genomic_DNA"/>
</dbReference>
<comment type="function">
    <text evidence="6">RNA helicase that plays an essential role in pre-mRNA splicing as component of the U5 snRNP and U4/U6-U5 tri-snRNP complexes. Involved in spliceosome assembly, activation and disassembly.</text>
</comment>
<dbReference type="Pfam" id="PF18149">
    <property type="entry name" value="Helicase_PWI"/>
    <property type="match status" value="1"/>
</dbReference>
<reference evidence="10 11" key="1">
    <citation type="submission" date="2018-07" db="EMBL/GenBank/DDBJ databases">
        <title>The complete nuclear genome of the prasinophyte Chloropicon primus (CCMP1205).</title>
        <authorList>
            <person name="Pombert J.-F."/>
            <person name="Otis C."/>
            <person name="Turmel M."/>
            <person name="Lemieux C."/>
        </authorList>
    </citation>
    <scope>NUCLEOTIDE SEQUENCE [LARGE SCALE GENOMIC DNA]</scope>
    <source>
        <strain evidence="10 11">CCMP1205</strain>
    </source>
</reference>
<dbReference type="Pfam" id="PF21188">
    <property type="entry name" value="BRR2_plug"/>
    <property type="match status" value="1"/>
</dbReference>
<dbReference type="InterPro" id="IPR057842">
    <property type="entry name" value="WH_MER3"/>
</dbReference>
<feature type="domain" description="Helicase C-terminal" evidence="9">
    <location>
        <begin position="1585"/>
        <end position="1777"/>
    </location>
</feature>
<dbReference type="Gene3D" id="1.10.3380.10">
    <property type="entry name" value="Sec63 N-terminal domain-like domain"/>
    <property type="match status" value="2"/>
</dbReference>
<keyword evidence="4 10" id="KW-0347">Helicase</keyword>
<dbReference type="InterPro" id="IPR011545">
    <property type="entry name" value="DEAD/DEAH_box_helicase_dom"/>
</dbReference>
<keyword evidence="11" id="KW-1185">Reference proteome</keyword>
<dbReference type="InterPro" id="IPR041094">
    <property type="entry name" value="Brr2_helicase_PWI"/>
</dbReference>
<dbReference type="InterPro" id="IPR048863">
    <property type="entry name" value="BRR2_plug"/>
</dbReference>
<keyword evidence="2" id="KW-0547">Nucleotide-binding</keyword>
<dbReference type="InterPro" id="IPR004179">
    <property type="entry name" value="Sec63-dom"/>
</dbReference>
<dbReference type="FunFam" id="2.60.40.150:FF:000004">
    <property type="entry name" value="RNA helicase, activating signal cointegrator 1"/>
    <property type="match status" value="1"/>
</dbReference>
<dbReference type="PANTHER" id="PTHR47961">
    <property type="entry name" value="DNA POLYMERASE THETA, PUTATIVE (AFU_ORTHOLOGUE AFUA_1G05260)-RELATED"/>
    <property type="match status" value="1"/>
</dbReference>
<dbReference type="Gene3D" id="1.10.10.10">
    <property type="entry name" value="Winged helix-like DNA-binding domain superfamily/Winged helix DNA-binding domain"/>
    <property type="match status" value="2"/>
</dbReference>
<dbReference type="InterPro" id="IPR035892">
    <property type="entry name" value="C2_domain_sf"/>
</dbReference>
<evidence type="ECO:0000256" key="1">
    <source>
        <dbReference type="ARBA" id="ARBA00022737"/>
    </source>
</evidence>
<evidence type="ECO:0000259" key="9">
    <source>
        <dbReference type="PROSITE" id="PS51194"/>
    </source>
</evidence>
<dbReference type="SUPFAM" id="SSF52540">
    <property type="entry name" value="P-loop containing nucleoside triphosphate hydrolases"/>
    <property type="match status" value="4"/>
</dbReference>
<dbReference type="FunFam" id="1.10.10.10:FF:000012">
    <property type="entry name" value="U5 small nuclear ribonucleoprotein helicase"/>
    <property type="match status" value="1"/>
</dbReference>
<dbReference type="Pfam" id="PF02889">
    <property type="entry name" value="Sec63"/>
    <property type="match status" value="2"/>
</dbReference>
<dbReference type="CDD" id="cd18019">
    <property type="entry name" value="DEXHc_Brr2_1"/>
    <property type="match status" value="1"/>
</dbReference>
<dbReference type="InterPro" id="IPR050474">
    <property type="entry name" value="Hel308_SKI2-like"/>
</dbReference>
<dbReference type="Gene3D" id="2.60.40.150">
    <property type="entry name" value="C2 domain"/>
    <property type="match status" value="2"/>
</dbReference>
<name>A0A5B8MEF7_9CHLO</name>